<sequence>MAQFDVYRNGNPRTRKEIPYLLDVQADLLASLATRVVVPLFTVSAIGTPVKHLTPKFRIDNAEVVMSTAQLAGVDQQFLGEKVGSLTEQREEIIAALDFLFTGF</sequence>
<reference evidence="8" key="1">
    <citation type="submission" date="2009-07" db="EMBL/GenBank/DDBJ databases">
        <title>Complete sequence of Geobacter sp. M21.</title>
        <authorList>
            <consortium name="US DOE Joint Genome Institute"/>
            <person name="Lucas S."/>
            <person name="Copeland A."/>
            <person name="Lapidus A."/>
            <person name="Glavina del Rio T."/>
            <person name="Dalin E."/>
            <person name="Tice H."/>
            <person name="Bruce D."/>
            <person name="Goodwin L."/>
            <person name="Pitluck S."/>
            <person name="Saunders E."/>
            <person name="Brettin T."/>
            <person name="Detter J.C."/>
            <person name="Han C."/>
            <person name="Larimer F."/>
            <person name="Land M."/>
            <person name="Hauser L."/>
            <person name="Kyrpides N."/>
            <person name="Ovchinnikova G."/>
            <person name="Lovley D."/>
        </authorList>
    </citation>
    <scope>NUCLEOTIDE SEQUENCE [LARGE SCALE GENOMIC DNA]</scope>
    <source>
        <strain evidence="8">M21</strain>
    </source>
</reference>
<protein>
    <recommendedName>
        <fullName evidence="2">Toxin CcdB</fullName>
    </recommendedName>
    <alternativeName>
        <fullName evidence="7">Cytotoxic protein CcdB</fullName>
    </alternativeName>
    <alternativeName>
        <fullName evidence="6">Protein LetD</fullName>
    </alternativeName>
</protein>
<dbReference type="Pfam" id="PF01845">
    <property type="entry name" value="CcdB"/>
    <property type="match status" value="1"/>
</dbReference>
<dbReference type="InterPro" id="IPR011067">
    <property type="entry name" value="Plasmid_toxin/cell-grow_inhib"/>
</dbReference>
<dbReference type="STRING" id="443144.GM21_1730"/>
<keyword evidence="3" id="KW-0678">Repressor</keyword>
<keyword evidence="5" id="KW-0804">Transcription</keyword>
<evidence type="ECO:0000313" key="8">
    <source>
        <dbReference type="EMBL" id="ACT17784.1"/>
    </source>
</evidence>
<evidence type="ECO:0000256" key="6">
    <source>
        <dbReference type="ARBA" id="ARBA00029628"/>
    </source>
</evidence>
<dbReference type="KEGG" id="gem:GM21_1730"/>
<dbReference type="GO" id="GO:0008657">
    <property type="term" value="F:DNA topoisomerase type II (double strand cut, ATP-hydrolyzing) inhibitor activity"/>
    <property type="evidence" value="ECO:0007669"/>
    <property type="project" value="InterPro"/>
</dbReference>
<dbReference type="HOGENOM" id="CLU_158043_1_1_7"/>
<evidence type="ECO:0000256" key="7">
    <source>
        <dbReference type="ARBA" id="ARBA00033135"/>
    </source>
</evidence>
<evidence type="ECO:0000256" key="4">
    <source>
        <dbReference type="ARBA" id="ARBA00023015"/>
    </source>
</evidence>
<evidence type="ECO:0000256" key="1">
    <source>
        <dbReference type="ARBA" id="ARBA00005230"/>
    </source>
</evidence>
<organism evidence="8">
    <name type="scientific">Geobacter sp. (strain M21)</name>
    <dbReference type="NCBI Taxonomy" id="443144"/>
    <lineage>
        <taxon>Bacteria</taxon>
        <taxon>Pseudomonadati</taxon>
        <taxon>Thermodesulfobacteriota</taxon>
        <taxon>Desulfuromonadia</taxon>
        <taxon>Geobacterales</taxon>
        <taxon>Geobacteraceae</taxon>
        <taxon>Geobacter</taxon>
    </lineage>
</organism>
<evidence type="ECO:0000256" key="3">
    <source>
        <dbReference type="ARBA" id="ARBA00022491"/>
    </source>
</evidence>
<proteinExistence type="inferred from homology"/>
<dbReference type="OrthoDB" id="9813510at2"/>
<gene>
    <name evidence="8" type="ordered locus">GM21_1730</name>
</gene>
<name>C6E6E3_GEOSM</name>
<dbReference type="AlphaFoldDB" id="C6E6E3"/>
<accession>C6E6E3</accession>
<dbReference type="GO" id="GO:0006276">
    <property type="term" value="P:plasmid maintenance"/>
    <property type="evidence" value="ECO:0007669"/>
    <property type="project" value="InterPro"/>
</dbReference>
<dbReference type="SUPFAM" id="SSF50118">
    <property type="entry name" value="Cell growth inhibitor/plasmid maintenance toxic component"/>
    <property type="match status" value="1"/>
</dbReference>
<keyword evidence="4" id="KW-0805">Transcription regulation</keyword>
<dbReference type="EMBL" id="CP001661">
    <property type="protein sequence ID" value="ACT17784.1"/>
    <property type="molecule type" value="Genomic_DNA"/>
</dbReference>
<comment type="similarity">
    <text evidence="1">Belongs to the CcdB toxin family.</text>
</comment>
<dbReference type="eggNOG" id="ENOG5032YCB">
    <property type="taxonomic scope" value="Bacteria"/>
</dbReference>
<evidence type="ECO:0000256" key="5">
    <source>
        <dbReference type="ARBA" id="ARBA00023163"/>
    </source>
</evidence>
<dbReference type="Gene3D" id="2.30.30.110">
    <property type="match status" value="1"/>
</dbReference>
<evidence type="ECO:0000256" key="2">
    <source>
        <dbReference type="ARBA" id="ARBA00015075"/>
    </source>
</evidence>
<dbReference type="InterPro" id="IPR002712">
    <property type="entry name" value="CcdB"/>
</dbReference>